<accession>A0ABT0YF47</accession>
<dbReference type="InterPro" id="IPR014710">
    <property type="entry name" value="RmlC-like_jellyroll"/>
</dbReference>
<keyword evidence="3" id="KW-1185">Reference proteome</keyword>
<reference evidence="2 3" key="1">
    <citation type="submission" date="2022-06" db="EMBL/GenBank/DDBJ databases">
        <title>Actinoplanes abujensis sp. nov., isolated from Nigerian arid soil.</title>
        <authorList>
            <person name="Ding P."/>
        </authorList>
    </citation>
    <scope>NUCLEOTIDE SEQUENCE [LARGE SCALE GENOMIC DNA]</scope>
    <source>
        <strain evidence="3">TRM88002</strain>
    </source>
</reference>
<gene>
    <name evidence="2" type="ORF">LXN57_44825</name>
</gene>
<dbReference type="PANTHER" id="PTHR37694">
    <property type="entry name" value="SLR8022 PROTEIN"/>
    <property type="match status" value="1"/>
</dbReference>
<dbReference type="RefSeq" id="WP_251804421.1">
    <property type="nucleotide sequence ID" value="NZ_JAMQOL010000081.1"/>
</dbReference>
<name>A0ABT0YF47_9ACTN</name>
<sequence length="110" mass="11517">MQKSSLAELTVRHLEKARGSSSGRSAETVVGGHTHILRQTLVALRAGEALDEHENPGEATVHVLTGRVRLAAGDTSCEGGTGDLLTVPDARHSLTAIEDTAVLLTVAKLE</sequence>
<dbReference type="Gene3D" id="2.60.120.10">
    <property type="entry name" value="Jelly Rolls"/>
    <property type="match status" value="1"/>
</dbReference>
<dbReference type="EMBL" id="JAMQOL010000081">
    <property type="protein sequence ID" value="MCM4084676.1"/>
    <property type="molecule type" value="Genomic_DNA"/>
</dbReference>
<feature type="region of interest" description="Disordered" evidence="1">
    <location>
        <begin position="1"/>
        <end position="30"/>
    </location>
</feature>
<comment type="caution">
    <text evidence="2">The sequence shown here is derived from an EMBL/GenBank/DDBJ whole genome shotgun (WGS) entry which is preliminary data.</text>
</comment>
<dbReference type="InterPro" id="IPR011051">
    <property type="entry name" value="RmlC_Cupin_sf"/>
</dbReference>
<dbReference type="CDD" id="cd02230">
    <property type="entry name" value="cupin_HP0902-like"/>
    <property type="match status" value="1"/>
</dbReference>
<dbReference type="PANTHER" id="PTHR37694:SF1">
    <property type="entry name" value="SLR8022 PROTEIN"/>
    <property type="match status" value="1"/>
</dbReference>
<evidence type="ECO:0000256" key="1">
    <source>
        <dbReference type="SAM" id="MobiDB-lite"/>
    </source>
</evidence>
<evidence type="ECO:0000313" key="3">
    <source>
        <dbReference type="Proteomes" id="UP001523216"/>
    </source>
</evidence>
<proteinExistence type="predicted"/>
<evidence type="ECO:0000313" key="2">
    <source>
        <dbReference type="EMBL" id="MCM4084676.1"/>
    </source>
</evidence>
<organism evidence="2 3">
    <name type="scientific">Paractinoplanes hotanensis</name>
    <dbReference type="NCBI Taxonomy" id="2906497"/>
    <lineage>
        <taxon>Bacteria</taxon>
        <taxon>Bacillati</taxon>
        <taxon>Actinomycetota</taxon>
        <taxon>Actinomycetes</taxon>
        <taxon>Micromonosporales</taxon>
        <taxon>Micromonosporaceae</taxon>
        <taxon>Paractinoplanes</taxon>
    </lineage>
</organism>
<protein>
    <submittedName>
        <fullName evidence="2">Cupin domain-containing protein</fullName>
    </submittedName>
</protein>
<dbReference type="Proteomes" id="UP001523216">
    <property type="component" value="Unassembled WGS sequence"/>
</dbReference>
<dbReference type="SUPFAM" id="SSF51182">
    <property type="entry name" value="RmlC-like cupins"/>
    <property type="match status" value="1"/>
</dbReference>